<keyword evidence="3" id="KW-1185">Reference proteome</keyword>
<feature type="compositionally biased region" description="Polar residues" evidence="1">
    <location>
        <begin position="121"/>
        <end position="130"/>
    </location>
</feature>
<sequence length="508" mass="56685">MSPVRGRQHTDGTAPGRKRQFASLCNQGPEEERQTQRSKKKKPNHPDIPPPRFWDELSSIPLTRKALRELNRRNIAGGRPSRHQEPEQTSRPAPTIERFARQGGPDLTDIRGCRLRDKTVTAMSSSQSSLGRRKRGSHSLSKSNATHHTSSTRSTGPYDRAFQQHLIDHRIFPDGYEYPDGTSPPEPGNVDEILQTIAQPRASLSPSRFSTHDFRKFKRADTHAFKERDITTTVIPIIEGSVSDRKCVAGDIPFTNLDHLTDGTIVPGNPDLYYGARPEQLDRRIRRDLNGQIIPSTQCDLPIAPNFFLEAKGPDGTLSVACRQSCYDGALGARGIHSLQSHGITEPQYDNKAYTISSIYHGGQLKMYSTHPIAPCDSEAKPGYVTTHVRSWALAGDADSFRQGAAAYRNARDWTKQMRDEAIKLANQRTFGNQPDSSRSGDLDSATAREASREGTIITSQETALKPNSNVSPPWDSDTSADELSLDLTFWQPAKRTEFRSRPPRKKR</sequence>
<accession>A0A7U3SN00</accession>
<gene>
    <name evidence="2" type="ORF">C2857_000037</name>
</gene>
<feature type="compositionally biased region" description="Basic and acidic residues" evidence="1">
    <location>
        <begin position="108"/>
        <end position="119"/>
    </location>
</feature>
<organism evidence="2 3">
    <name type="scientific">Epichloe festucae (strain Fl1)</name>
    <dbReference type="NCBI Taxonomy" id="877507"/>
    <lineage>
        <taxon>Eukaryota</taxon>
        <taxon>Fungi</taxon>
        <taxon>Dikarya</taxon>
        <taxon>Ascomycota</taxon>
        <taxon>Pezizomycotina</taxon>
        <taxon>Sordariomycetes</taxon>
        <taxon>Hypocreomycetidae</taxon>
        <taxon>Hypocreales</taxon>
        <taxon>Clavicipitaceae</taxon>
        <taxon>Epichloe</taxon>
    </lineage>
</organism>
<feature type="region of interest" description="Disordered" evidence="1">
    <location>
        <begin position="426"/>
        <end position="481"/>
    </location>
</feature>
<protein>
    <submittedName>
        <fullName evidence="2">Uncharacterized protein</fullName>
    </submittedName>
</protein>
<dbReference type="EMBL" id="CP031390">
    <property type="protein sequence ID" value="QPH15597.1"/>
    <property type="molecule type" value="Genomic_DNA"/>
</dbReference>
<evidence type="ECO:0000256" key="1">
    <source>
        <dbReference type="SAM" id="MobiDB-lite"/>
    </source>
</evidence>
<dbReference type="Proteomes" id="UP000594364">
    <property type="component" value="Chromosome 6"/>
</dbReference>
<reference evidence="2 3" key="1">
    <citation type="journal article" date="2018" name="PLoS Genet.">
        <title>Repeat elements organise 3D genome structure and mediate transcription in the filamentous fungus Epichloe festucae.</title>
        <authorList>
            <person name="Winter D.J."/>
            <person name="Ganley A.R.D."/>
            <person name="Young C.A."/>
            <person name="Liachko I."/>
            <person name="Schardl C.L."/>
            <person name="Dupont P.Y."/>
            <person name="Berry D."/>
            <person name="Ram A."/>
            <person name="Scott B."/>
            <person name="Cox M.P."/>
        </authorList>
    </citation>
    <scope>NUCLEOTIDE SEQUENCE [LARGE SCALE GENOMIC DNA]</scope>
    <source>
        <strain evidence="2 3">Fl1</strain>
    </source>
</reference>
<feature type="compositionally biased region" description="Polar residues" evidence="1">
    <location>
        <begin position="138"/>
        <end position="155"/>
    </location>
</feature>
<feature type="region of interest" description="Disordered" evidence="1">
    <location>
        <begin position="1"/>
        <end position="59"/>
    </location>
</feature>
<name>A0A7U3SN00_EPIFF</name>
<feature type="compositionally biased region" description="Polar residues" evidence="1">
    <location>
        <begin position="427"/>
        <end position="440"/>
    </location>
</feature>
<feature type="region of interest" description="Disordered" evidence="1">
    <location>
        <begin position="75"/>
        <end position="158"/>
    </location>
</feature>
<feature type="compositionally biased region" description="Polar residues" evidence="1">
    <location>
        <begin position="457"/>
        <end position="472"/>
    </location>
</feature>
<dbReference type="OrthoDB" id="5336565at2759"/>
<evidence type="ECO:0000313" key="3">
    <source>
        <dbReference type="Proteomes" id="UP000594364"/>
    </source>
</evidence>
<dbReference type="AlphaFoldDB" id="A0A7U3SN00"/>
<evidence type="ECO:0000313" key="2">
    <source>
        <dbReference type="EMBL" id="QPH15597.1"/>
    </source>
</evidence>
<proteinExistence type="predicted"/>